<dbReference type="GO" id="GO:0004803">
    <property type="term" value="F:transposase activity"/>
    <property type="evidence" value="ECO:0007669"/>
    <property type="project" value="InterPro"/>
</dbReference>
<dbReference type="InterPro" id="IPR036515">
    <property type="entry name" value="Transposase_17_sf"/>
</dbReference>
<dbReference type="InterPro" id="IPR052715">
    <property type="entry name" value="RAYT_transposase"/>
</dbReference>
<dbReference type="Proteomes" id="UP000321532">
    <property type="component" value="Unassembled WGS sequence"/>
</dbReference>
<dbReference type="InterPro" id="IPR002686">
    <property type="entry name" value="Transposase_17"/>
</dbReference>
<gene>
    <name evidence="3" type="ORF">AAE02nite_24690</name>
</gene>
<dbReference type="SMART" id="SM01321">
    <property type="entry name" value="Y1_Tnp"/>
    <property type="match status" value="1"/>
</dbReference>
<keyword evidence="4" id="KW-1185">Reference proteome</keyword>
<dbReference type="RefSeq" id="WP_246151012.1">
    <property type="nucleotide sequence ID" value="NZ_BJYS01000017.1"/>
</dbReference>
<feature type="region of interest" description="Disordered" evidence="1">
    <location>
        <begin position="110"/>
        <end position="152"/>
    </location>
</feature>
<dbReference type="SUPFAM" id="SSF143422">
    <property type="entry name" value="Transposase IS200-like"/>
    <property type="match status" value="1"/>
</dbReference>
<dbReference type="GO" id="GO:0006313">
    <property type="term" value="P:DNA transposition"/>
    <property type="evidence" value="ECO:0007669"/>
    <property type="project" value="InterPro"/>
</dbReference>
<organism evidence="3 4">
    <name type="scientific">Adhaeribacter aerolatus</name>
    <dbReference type="NCBI Taxonomy" id="670289"/>
    <lineage>
        <taxon>Bacteria</taxon>
        <taxon>Pseudomonadati</taxon>
        <taxon>Bacteroidota</taxon>
        <taxon>Cytophagia</taxon>
        <taxon>Cytophagales</taxon>
        <taxon>Hymenobacteraceae</taxon>
        <taxon>Adhaeribacter</taxon>
    </lineage>
</organism>
<feature type="compositionally biased region" description="Low complexity" evidence="1">
    <location>
        <begin position="122"/>
        <end position="134"/>
    </location>
</feature>
<comment type="caution">
    <text evidence="3">The sequence shown here is derived from an EMBL/GenBank/DDBJ whole genome shotgun (WGS) entry which is preliminary data.</text>
</comment>
<evidence type="ECO:0000313" key="3">
    <source>
        <dbReference type="EMBL" id="GEO04805.1"/>
    </source>
</evidence>
<protein>
    <recommendedName>
        <fullName evidence="2">Transposase IS200-like domain-containing protein</fullName>
    </recommendedName>
</protein>
<dbReference type="EMBL" id="BJYS01000017">
    <property type="protein sequence ID" value="GEO04805.1"/>
    <property type="molecule type" value="Genomic_DNA"/>
</dbReference>
<dbReference type="GO" id="GO:0043565">
    <property type="term" value="F:sequence-specific DNA binding"/>
    <property type="evidence" value="ECO:0007669"/>
    <property type="project" value="TreeGrafter"/>
</dbReference>
<accession>A0A512AYK8</accession>
<evidence type="ECO:0000256" key="1">
    <source>
        <dbReference type="SAM" id="MobiDB-lite"/>
    </source>
</evidence>
<evidence type="ECO:0000313" key="4">
    <source>
        <dbReference type="Proteomes" id="UP000321532"/>
    </source>
</evidence>
<evidence type="ECO:0000259" key="2">
    <source>
        <dbReference type="SMART" id="SM01321"/>
    </source>
</evidence>
<dbReference type="AlphaFoldDB" id="A0A512AYK8"/>
<reference evidence="3 4" key="1">
    <citation type="submission" date="2019-07" db="EMBL/GenBank/DDBJ databases">
        <title>Whole genome shotgun sequence of Adhaeribacter aerolatus NBRC 106133.</title>
        <authorList>
            <person name="Hosoyama A."/>
            <person name="Uohara A."/>
            <person name="Ohji S."/>
            <person name="Ichikawa N."/>
        </authorList>
    </citation>
    <scope>NUCLEOTIDE SEQUENCE [LARGE SCALE GENOMIC DNA]</scope>
    <source>
        <strain evidence="3 4">NBRC 106133</strain>
    </source>
</reference>
<proteinExistence type="predicted"/>
<dbReference type="PANTHER" id="PTHR36966">
    <property type="entry name" value="REP-ASSOCIATED TYROSINE TRANSPOSASE"/>
    <property type="match status" value="1"/>
</dbReference>
<sequence length="213" mass="24062">MGECDSPQPGSGDGRKKQMAYNPQIHHRRSIRLSGYDYSQAGAYFITLCTHNREHLFGEVVGGTMHLNEYGKIAANEWARTPEIRPQVALDVYVIMPNHMHGILIIHSRDESHSSQTHLPNSHSSQTHSPQSHSANKGESDSPPRSPSDTIGAMVRGYKSAVTKNINLICPGTVVWQRNYYEHIIRNEQAYQTISEYIVNNPSKWNSDKFYSL</sequence>
<dbReference type="Gene3D" id="3.30.70.1290">
    <property type="entry name" value="Transposase IS200-like"/>
    <property type="match status" value="1"/>
</dbReference>
<feature type="domain" description="Transposase IS200-like" evidence="2">
    <location>
        <begin position="39"/>
        <end position="201"/>
    </location>
</feature>
<dbReference type="PANTHER" id="PTHR36966:SF1">
    <property type="entry name" value="REP-ASSOCIATED TYROSINE TRANSPOSASE"/>
    <property type="match status" value="1"/>
</dbReference>
<name>A0A512AYK8_9BACT</name>